<protein>
    <submittedName>
        <fullName evidence="2">Uncharacterized protein</fullName>
    </submittedName>
</protein>
<proteinExistence type="predicted"/>
<reference evidence="2 3" key="1">
    <citation type="journal article" date="2013" name="Genome Announc.">
        <title>Draft Genome Sequence of the Methanotrophic Gammaproteobacterium Methyloglobulus morosus DSM 22980 Strain KoM1.</title>
        <authorList>
            <person name="Poehlein A."/>
            <person name="Deutzmann J.S."/>
            <person name="Daniel R."/>
            <person name="Simeonova D.D."/>
        </authorList>
    </citation>
    <scope>NUCLEOTIDE SEQUENCE [LARGE SCALE GENOMIC DNA]</scope>
    <source>
        <strain evidence="2 3">KoM1</strain>
    </source>
</reference>
<dbReference type="EMBL" id="AYLO01000116">
    <property type="protein sequence ID" value="ESS70272.1"/>
    <property type="molecule type" value="Genomic_DNA"/>
</dbReference>
<accession>V5BVL9</accession>
<dbReference type="OrthoDB" id="9844107at2"/>
<dbReference type="eggNOG" id="ENOG50302XR">
    <property type="taxonomic scope" value="Bacteria"/>
</dbReference>
<evidence type="ECO:0000313" key="3">
    <source>
        <dbReference type="Proteomes" id="UP000017842"/>
    </source>
</evidence>
<evidence type="ECO:0000313" key="2">
    <source>
        <dbReference type="EMBL" id="ESS70272.1"/>
    </source>
</evidence>
<keyword evidence="1" id="KW-0732">Signal</keyword>
<feature type="signal peptide" evidence="1">
    <location>
        <begin position="1"/>
        <end position="23"/>
    </location>
</feature>
<dbReference type="AlphaFoldDB" id="V5BVL9"/>
<dbReference type="RefSeq" id="WP_023495875.1">
    <property type="nucleotide sequence ID" value="NZ_AYLO01000116.1"/>
</dbReference>
<keyword evidence="3" id="KW-1185">Reference proteome</keyword>
<organism evidence="2 3">
    <name type="scientific">Methyloglobulus morosus KoM1</name>
    <dbReference type="NCBI Taxonomy" id="1116472"/>
    <lineage>
        <taxon>Bacteria</taxon>
        <taxon>Pseudomonadati</taxon>
        <taxon>Pseudomonadota</taxon>
        <taxon>Gammaproteobacteria</taxon>
        <taxon>Methylococcales</taxon>
        <taxon>Methylococcaceae</taxon>
        <taxon>Methyloglobulus</taxon>
    </lineage>
</organism>
<evidence type="ECO:0000256" key="1">
    <source>
        <dbReference type="SAM" id="SignalP"/>
    </source>
</evidence>
<gene>
    <name evidence="2" type="ORF">MGMO_124c00020</name>
</gene>
<sequence>MQTRKIAVSLTMMAFLFSSAAFPATNKAKVKPKPTRSKLQQKRLKINPMTDYEGAWIANIETDVYRAGTFENITLGYSSNNGWDISLSLLNTQVLGNNNHFQGNTFLNIAKTFEISNDYAITLGTQNGVDLVNARPQLWFNFSFLDNRFDPTPWLLLHGGPYLANAAITGTSQQVGFLTGTEITFIQNKLSLQMDYISGHHSLSGATVSMLYNLTPRCQIYLGVLVPEQNNGNEFAGIMGFNFSTHNL</sequence>
<dbReference type="STRING" id="1116472.MGMO_124c00020"/>
<name>V5BVL9_9GAMM</name>
<dbReference type="Proteomes" id="UP000017842">
    <property type="component" value="Unassembled WGS sequence"/>
</dbReference>
<feature type="chain" id="PRO_5004731862" evidence="1">
    <location>
        <begin position="24"/>
        <end position="248"/>
    </location>
</feature>
<comment type="caution">
    <text evidence="2">The sequence shown here is derived from an EMBL/GenBank/DDBJ whole genome shotgun (WGS) entry which is preliminary data.</text>
</comment>